<dbReference type="SMART" id="SM00228">
    <property type="entry name" value="PDZ"/>
    <property type="match status" value="1"/>
</dbReference>
<dbReference type="SUPFAM" id="SSF50156">
    <property type="entry name" value="PDZ domain-like"/>
    <property type="match status" value="1"/>
</dbReference>
<organism evidence="3 4">
    <name type="scientific">Owenia fusiformis</name>
    <name type="common">Polychaete worm</name>
    <dbReference type="NCBI Taxonomy" id="6347"/>
    <lineage>
        <taxon>Eukaryota</taxon>
        <taxon>Metazoa</taxon>
        <taxon>Spiralia</taxon>
        <taxon>Lophotrochozoa</taxon>
        <taxon>Annelida</taxon>
        <taxon>Polychaeta</taxon>
        <taxon>Sedentaria</taxon>
        <taxon>Canalipalpata</taxon>
        <taxon>Sabellida</taxon>
        <taxon>Oweniida</taxon>
        <taxon>Oweniidae</taxon>
        <taxon>Owenia</taxon>
    </lineage>
</organism>
<dbReference type="AlphaFoldDB" id="A0A8S4Q460"/>
<feature type="compositionally biased region" description="Polar residues" evidence="1">
    <location>
        <begin position="351"/>
        <end position="366"/>
    </location>
</feature>
<accession>A0A8S4Q460</accession>
<dbReference type="Pfam" id="PF00595">
    <property type="entry name" value="PDZ"/>
    <property type="match status" value="1"/>
</dbReference>
<comment type="caution">
    <text evidence="3">The sequence shown here is derived from an EMBL/GenBank/DDBJ whole genome shotgun (WGS) entry which is preliminary data.</text>
</comment>
<feature type="domain" description="PDZ" evidence="2">
    <location>
        <begin position="29"/>
        <end position="112"/>
    </location>
</feature>
<dbReference type="PROSITE" id="PS50106">
    <property type="entry name" value="PDZ"/>
    <property type="match status" value="1"/>
</dbReference>
<feature type="region of interest" description="Disordered" evidence="1">
    <location>
        <begin position="307"/>
        <end position="397"/>
    </location>
</feature>
<gene>
    <name evidence="3" type="ORF">OFUS_LOCUS25346</name>
</gene>
<dbReference type="InterPro" id="IPR036034">
    <property type="entry name" value="PDZ_sf"/>
</dbReference>
<dbReference type="InterPro" id="IPR001478">
    <property type="entry name" value="PDZ"/>
</dbReference>
<dbReference type="Proteomes" id="UP000749559">
    <property type="component" value="Unassembled WGS sequence"/>
</dbReference>
<proteinExistence type="predicted"/>
<dbReference type="EMBL" id="CAIIXF020000012">
    <property type="protein sequence ID" value="CAH1801566.1"/>
    <property type="molecule type" value="Genomic_DNA"/>
</dbReference>
<keyword evidence="4" id="KW-1185">Reference proteome</keyword>
<reference evidence="3" key="1">
    <citation type="submission" date="2022-03" db="EMBL/GenBank/DDBJ databases">
        <authorList>
            <person name="Martin C."/>
        </authorList>
    </citation>
    <scope>NUCLEOTIDE SEQUENCE</scope>
</reference>
<sequence>MPAPVPKHRGIDSCFGRSKTMDTLPNTIRVRLTKRADSGLGFMVKENTDGGGSVTISDLISGGVAEESGLVQIGDTIVRINETDFTQLSYSQGVSFLKTITQGISLVMLLRGPPGCSTHLETIFNTEGSPRTVRVTQPLCGINDEVRVSPSKVQKRVPALTPSPIMSPVLGHRRFISRHKSAPSIQFGGDNSSPGHSPTLGNVPTNPFAEHNGIGANQEHRQRILKDNRDGSPKITLTRSDTLRRSSVDDVAFSCHVNEPNRPDSPSLEIHQNKDELTIIVRGELKIQQHNDNMKLESGLTDNCDLNVKENGHTTVNDVNGDSNSNGTGENNDNSKPDHERLSRKDKAVRRNNTSPGILNHHSSIKSPVHSRKSSPSCDRRRRSGSSQCASRRGSSVSQTPVLKKYIRVKNVQDASIGFNDTLHQKSTEVRLW</sequence>
<feature type="compositionally biased region" description="Basic and acidic residues" evidence="1">
    <location>
        <begin position="333"/>
        <end position="346"/>
    </location>
</feature>
<evidence type="ECO:0000259" key="2">
    <source>
        <dbReference type="PROSITE" id="PS50106"/>
    </source>
</evidence>
<evidence type="ECO:0000256" key="1">
    <source>
        <dbReference type="SAM" id="MobiDB-lite"/>
    </source>
</evidence>
<feature type="compositionally biased region" description="Polar residues" evidence="1">
    <location>
        <begin position="313"/>
        <end position="332"/>
    </location>
</feature>
<dbReference type="OrthoDB" id="1688044at2759"/>
<dbReference type="Gene3D" id="2.30.42.10">
    <property type="match status" value="1"/>
</dbReference>
<feature type="compositionally biased region" description="Polar residues" evidence="1">
    <location>
        <begin position="385"/>
        <end position="397"/>
    </location>
</feature>
<name>A0A8S4Q460_OWEFU</name>
<protein>
    <recommendedName>
        <fullName evidence="2">PDZ domain-containing protein</fullName>
    </recommendedName>
</protein>
<evidence type="ECO:0000313" key="4">
    <source>
        <dbReference type="Proteomes" id="UP000749559"/>
    </source>
</evidence>
<evidence type="ECO:0000313" key="3">
    <source>
        <dbReference type="EMBL" id="CAH1801566.1"/>
    </source>
</evidence>